<evidence type="ECO:0000256" key="1">
    <source>
        <dbReference type="ARBA" id="ARBA00022946"/>
    </source>
</evidence>
<feature type="compositionally biased region" description="Low complexity" evidence="2">
    <location>
        <begin position="12"/>
        <end position="37"/>
    </location>
</feature>
<dbReference type="EMBL" id="JAMTCK010000006">
    <property type="protein sequence ID" value="MCP2166111.1"/>
    <property type="molecule type" value="Genomic_DNA"/>
</dbReference>
<dbReference type="GO" id="GO:0016226">
    <property type="term" value="P:iron-sulfur cluster assembly"/>
    <property type="evidence" value="ECO:0007669"/>
    <property type="project" value="TreeGrafter"/>
</dbReference>
<gene>
    <name evidence="4" type="ORF">LX83_002970</name>
</gene>
<feature type="domain" description="GCVT N-terminal" evidence="3">
    <location>
        <begin position="64"/>
        <end position="281"/>
    </location>
</feature>
<name>A0AAE3GDA4_9PSEU</name>
<accession>A0AAE3GDA4</accession>
<dbReference type="Pfam" id="PF01571">
    <property type="entry name" value="GCV_T"/>
    <property type="match status" value="1"/>
</dbReference>
<dbReference type="Gene3D" id="3.30.1360.120">
    <property type="entry name" value="Probable tRNA modification gtpase trme, domain 1"/>
    <property type="match status" value="1"/>
</dbReference>
<dbReference type="InterPro" id="IPR045179">
    <property type="entry name" value="YgfZ/GcvT"/>
</dbReference>
<dbReference type="Proteomes" id="UP001206128">
    <property type="component" value="Unassembled WGS sequence"/>
</dbReference>
<sequence length="396" mass="41668">MRNPATDPVDPAEPTGTAAVTEAAASPSTSPTLSLPGAVPPPDASADRPAVDAGVPWHFGDPFAEQRAAARSVAVFDRSNRGVLAVPGADRFSWLHSLTSQDFTGLGVGRGSEALVLDAQGRIEHHLAVASADEVVWLDVEPGTAGALLSYLDSMRFWSQVEPRDATAELAVLSLVGPDTDRTLERAGWPVPAAPHGVAARAGGGLARRVDWPGEHAVDLLVPRGELLATWRALTEAGARPAGSWAFEALRVEALRPRLGVDTDERTIPHEVNLIGPAVHLNKGCYRGQETVAKVHNVGRPPRRMVLLHLDGSAEVQPETGDPVLLGEKVVGRVGTVVRHHELGTVALALLKRSAPVDVELVAGVDDRAVQAAVDPDSIPPEGVAPGREAVRQLRG</sequence>
<dbReference type="PANTHER" id="PTHR22602:SF0">
    <property type="entry name" value="TRANSFERASE CAF17, MITOCHONDRIAL-RELATED"/>
    <property type="match status" value="1"/>
</dbReference>
<evidence type="ECO:0000313" key="4">
    <source>
        <dbReference type="EMBL" id="MCP2166111.1"/>
    </source>
</evidence>
<dbReference type="SUPFAM" id="SSF103025">
    <property type="entry name" value="Folate-binding domain"/>
    <property type="match status" value="1"/>
</dbReference>
<feature type="region of interest" description="Disordered" evidence="2">
    <location>
        <begin position="375"/>
        <end position="396"/>
    </location>
</feature>
<keyword evidence="1" id="KW-0809">Transit peptide</keyword>
<dbReference type="InterPro" id="IPR027266">
    <property type="entry name" value="TrmE/GcvT-like"/>
</dbReference>
<feature type="region of interest" description="Disordered" evidence="2">
    <location>
        <begin position="1"/>
        <end position="52"/>
    </location>
</feature>
<dbReference type="PANTHER" id="PTHR22602">
    <property type="entry name" value="TRANSFERASE CAF17, MITOCHONDRIAL-RELATED"/>
    <property type="match status" value="1"/>
</dbReference>
<organism evidence="4 5">
    <name type="scientific">Goodfellowiella coeruleoviolacea</name>
    <dbReference type="NCBI Taxonomy" id="334858"/>
    <lineage>
        <taxon>Bacteria</taxon>
        <taxon>Bacillati</taxon>
        <taxon>Actinomycetota</taxon>
        <taxon>Actinomycetes</taxon>
        <taxon>Pseudonocardiales</taxon>
        <taxon>Pseudonocardiaceae</taxon>
        <taxon>Goodfellowiella</taxon>
    </lineage>
</organism>
<comment type="caution">
    <text evidence="4">The sequence shown here is derived from an EMBL/GenBank/DDBJ whole genome shotgun (WGS) entry which is preliminary data.</text>
</comment>
<evidence type="ECO:0000256" key="2">
    <source>
        <dbReference type="SAM" id="MobiDB-lite"/>
    </source>
</evidence>
<dbReference type="NCBIfam" id="TIGR03317">
    <property type="entry name" value="ygfZ_signature"/>
    <property type="match status" value="1"/>
</dbReference>
<evidence type="ECO:0000313" key="5">
    <source>
        <dbReference type="Proteomes" id="UP001206128"/>
    </source>
</evidence>
<keyword evidence="5" id="KW-1185">Reference proteome</keyword>
<proteinExistence type="predicted"/>
<dbReference type="AlphaFoldDB" id="A0AAE3GDA4"/>
<evidence type="ECO:0000259" key="3">
    <source>
        <dbReference type="Pfam" id="PF01571"/>
    </source>
</evidence>
<protein>
    <recommendedName>
        <fullName evidence="3">GCVT N-terminal domain-containing protein</fullName>
    </recommendedName>
</protein>
<reference evidence="4" key="1">
    <citation type="submission" date="2022-06" db="EMBL/GenBank/DDBJ databases">
        <title>Genomic Encyclopedia of Archaeal and Bacterial Type Strains, Phase II (KMG-II): from individual species to whole genera.</title>
        <authorList>
            <person name="Goeker M."/>
        </authorList>
    </citation>
    <scope>NUCLEOTIDE SEQUENCE</scope>
    <source>
        <strain evidence="4">DSM 43935</strain>
    </source>
</reference>
<dbReference type="InterPro" id="IPR006222">
    <property type="entry name" value="GCVT_N"/>
</dbReference>
<dbReference type="InterPro" id="IPR017703">
    <property type="entry name" value="YgfZ/GCV_T_CS"/>
</dbReference>